<reference evidence="2" key="2">
    <citation type="submission" date="2023-05" db="EMBL/GenBank/DDBJ databases">
        <authorList>
            <consortium name="Lawrence Berkeley National Laboratory"/>
            <person name="Steindorff A."/>
            <person name="Hensen N."/>
            <person name="Bonometti L."/>
            <person name="Westerberg I."/>
            <person name="Brannstrom I.O."/>
            <person name="Guillou S."/>
            <person name="Cros-Aarteil S."/>
            <person name="Calhoun S."/>
            <person name="Haridas S."/>
            <person name="Kuo A."/>
            <person name="Mondo S."/>
            <person name="Pangilinan J."/>
            <person name="Riley R."/>
            <person name="Labutti K."/>
            <person name="Andreopoulos B."/>
            <person name="Lipzen A."/>
            <person name="Chen C."/>
            <person name="Yanf M."/>
            <person name="Daum C."/>
            <person name="Ng V."/>
            <person name="Clum A."/>
            <person name="Ohm R."/>
            <person name="Martin F."/>
            <person name="Silar P."/>
            <person name="Natvig D."/>
            <person name="Lalanne C."/>
            <person name="Gautier V."/>
            <person name="Ament-Velasquez S.L."/>
            <person name="Kruys A."/>
            <person name="Hutchinson M.I."/>
            <person name="Powell A.J."/>
            <person name="Barry K."/>
            <person name="Miller A.N."/>
            <person name="Grigoriev I.V."/>
            <person name="Debuchy R."/>
            <person name="Gladieux P."/>
            <person name="Thoren M.H."/>
            <person name="Johannesson H."/>
        </authorList>
    </citation>
    <scope>NUCLEOTIDE SEQUENCE</scope>
    <source>
        <strain evidence="2">CBS 123565</strain>
    </source>
</reference>
<dbReference type="AlphaFoldDB" id="A0AAN6UEE1"/>
<organism evidence="2 3">
    <name type="scientific">Trichocladium antarcticum</name>
    <dbReference type="NCBI Taxonomy" id="1450529"/>
    <lineage>
        <taxon>Eukaryota</taxon>
        <taxon>Fungi</taxon>
        <taxon>Dikarya</taxon>
        <taxon>Ascomycota</taxon>
        <taxon>Pezizomycotina</taxon>
        <taxon>Sordariomycetes</taxon>
        <taxon>Sordariomycetidae</taxon>
        <taxon>Sordariales</taxon>
        <taxon>Chaetomiaceae</taxon>
        <taxon>Trichocladium</taxon>
    </lineage>
</organism>
<accession>A0AAN6UEE1</accession>
<keyword evidence="3" id="KW-1185">Reference proteome</keyword>
<protein>
    <submittedName>
        <fullName evidence="2">Uncharacterized protein</fullName>
    </submittedName>
</protein>
<feature type="region of interest" description="Disordered" evidence="1">
    <location>
        <begin position="21"/>
        <end position="122"/>
    </location>
</feature>
<evidence type="ECO:0000313" key="3">
    <source>
        <dbReference type="Proteomes" id="UP001304895"/>
    </source>
</evidence>
<dbReference type="Proteomes" id="UP001304895">
    <property type="component" value="Unassembled WGS sequence"/>
</dbReference>
<evidence type="ECO:0000313" key="2">
    <source>
        <dbReference type="EMBL" id="KAK4131508.1"/>
    </source>
</evidence>
<evidence type="ECO:0000256" key="1">
    <source>
        <dbReference type="SAM" id="MobiDB-lite"/>
    </source>
</evidence>
<name>A0AAN6UEE1_9PEZI</name>
<feature type="compositionally biased region" description="Basic and acidic residues" evidence="1">
    <location>
        <begin position="62"/>
        <end position="83"/>
    </location>
</feature>
<proteinExistence type="predicted"/>
<dbReference type="EMBL" id="MU853423">
    <property type="protein sequence ID" value="KAK4131508.1"/>
    <property type="molecule type" value="Genomic_DNA"/>
</dbReference>
<gene>
    <name evidence="2" type="ORF">BT67DRAFT_464220</name>
</gene>
<reference evidence="2" key="1">
    <citation type="journal article" date="2023" name="Mol. Phylogenet. Evol.">
        <title>Genome-scale phylogeny and comparative genomics of the fungal order Sordariales.</title>
        <authorList>
            <person name="Hensen N."/>
            <person name="Bonometti L."/>
            <person name="Westerberg I."/>
            <person name="Brannstrom I.O."/>
            <person name="Guillou S."/>
            <person name="Cros-Aarteil S."/>
            <person name="Calhoun S."/>
            <person name="Haridas S."/>
            <person name="Kuo A."/>
            <person name="Mondo S."/>
            <person name="Pangilinan J."/>
            <person name="Riley R."/>
            <person name="LaButti K."/>
            <person name="Andreopoulos B."/>
            <person name="Lipzen A."/>
            <person name="Chen C."/>
            <person name="Yan M."/>
            <person name="Daum C."/>
            <person name="Ng V."/>
            <person name="Clum A."/>
            <person name="Steindorff A."/>
            <person name="Ohm R.A."/>
            <person name="Martin F."/>
            <person name="Silar P."/>
            <person name="Natvig D.O."/>
            <person name="Lalanne C."/>
            <person name="Gautier V."/>
            <person name="Ament-Velasquez S.L."/>
            <person name="Kruys A."/>
            <person name="Hutchinson M.I."/>
            <person name="Powell A.J."/>
            <person name="Barry K."/>
            <person name="Miller A.N."/>
            <person name="Grigoriev I.V."/>
            <person name="Debuchy R."/>
            <person name="Gladieux P."/>
            <person name="Hiltunen Thoren M."/>
            <person name="Johannesson H."/>
        </authorList>
    </citation>
    <scope>NUCLEOTIDE SEQUENCE</scope>
    <source>
        <strain evidence="2">CBS 123565</strain>
    </source>
</reference>
<feature type="compositionally biased region" description="Basic and acidic residues" evidence="1">
    <location>
        <begin position="105"/>
        <end position="122"/>
    </location>
</feature>
<comment type="caution">
    <text evidence="2">The sequence shown here is derived from an EMBL/GenBank/DDBJ whole genome shotgun (WGS) entry which is preliminary data.</text>
</comment>
<sequence>MFSLSGDLPSPLSILILTSLPSHPHHLPSRLEDLPPATPRAHARGPFHCEDHPDTTISPPWPRDKDEHRRFKSPGELENKEKSNPTIPSESAVIARPLPLRRQPKRECRRTDRHLKLIPELS</sequence>